<dbReference type="InterPro" id="IPR016729">
    <property type="entry name" value="FADD"/>
</dbReference>
<keyword evidence="2" id="KW-1185">Reference proteome</keyword>
<dbReference type="PROSITE" id="PS50017">
    <property type="entry name" value="DEATH_DOMAIN"/>
    <property type="match status" value="1"/>
</dbReference>
<accession>A0ABM0MYL5</accession>
<evidence type="ECO:0000313" key="3">
    <source>
        <dbReference type="RefSeq" id="XP_006825106.1"/>
    </source>
</evidence>
<dbReference type="SUPFAM" id="SSF47986">
    <property type="entry name" value="DEATH domain"/>
    <property type="match status" value="1"/>
</dbReference>
<proteinExistence type="predicted"/>
<gene>
    <name evidence="3" type="primary">LOC102805532</name>
</gene>
<protein>
    <submittedName>
        <fullName evidence="3">Protein FADD-like</fullName>
    </submittedName>
</protein>
<dbReference type="Gene3D" id="1.10.533.10">
    <property type="entry name" value="Death Domain, Fas"/>
    <property type="match status" value="1"/>
</dbReference>
<dbReference type="Pfam" id="PF00531">
    <property type="entry name" value="Death"/>
    <property type="match status" value="1"/>
</dbReference>
<dbReference type="PANTHER" id="PTHR15077:SF10">
    <property type="entry name" value="FAS-ASSOCIATED DEATH DOMAIN PROTEIN"/>
    <property type="match status" value="1"/>
</dbReference>
<name>A0ABM0MYL5_SACKO</name>
<dbReference type="InterPro" id="IPR011029">
    <property type="entry name" value="DEATH-like_dom_sf"/>
</dbReference>
<feature type="domain" description="Death" evidence="1">
    <location>
        <begin position="1"/>
        <end position="90"/>
    </location>
</feature>
<dbReference type="PANTHER" id="PTHR15077">
    <property type="entry name" value="FAS-ASSOCIATING DEATH DOMAIN-CONTAINING PROTEIN FADD"/>
    <property type="match status" value="1"/>
</dbReference>
<sequence>MKKIFRFVSERIPLQWKNLARELPILPDDLIEAEIFQIEEMHRGNLKEQAYRSLIVWETSEPEQCTKEMLITALKDCRLNLVVKELSTQPWI</sequence>
<reference evidence="3" key="1">
    <citation type="submission" date="2025-08" db="UniProtKB">
        <authorList>
            <consortium name="RefSeq"/>
        </authorList>
    </citation>
    <scope>IDENTIFICATION</scope>
    <source>
        <tissue evidence="3">Testes</tissue>
    </source>
</reference>
<dbReference type="GeneID" id="102805532"/>
<dbReference type="RefSeq" id="XP_006825106.1">
    <property type="nucleotide sequence ID" value="XM_006825043.1"/>
</dbReference>
<evidence type="ECO:0000259" key="1">
    <source>
        <dbReference type="PROSITE" id="PS50017"/>
    </source>
</evidence>
<dbReference type="CDD" id="cd01670">
    <property type="entry name" value="Death"/>
    <property type="match status" value="1"/>
</dbReference>
<dbReference type="Proteomes" id="UP000694865">
    <property type="component" value="Unplaced"/>
</dbReference>
<evidence type="ECO:0000313" key="2">
    <source>
        <dbReference type="Proteomes" id="UP000694865"/>
    </source>
</evidence>
<dbReference type="InterPro" id="IPR000488">
    <property type="entry name" value="Death_dom"/>
</dbReference>
<organism evidence="2 3">
    <name type="scientific">Saccoglossus kowalevskii</name>
    <name type="common">Acorn worm</name>
    <dbReference type="NCBI Taxonomy" id="10224"/>
    <lineage>
        <taxon>Eukaryota</taxon>
        <taxon>Metazoa</taxon>
        <taxon>Hemichordata</taxon>
        <taxon>Enteropneusta</taxon>
        <taxon>Harrimaniidae</taxon>
        <taxon>Saccoglossus</taxon>
    </lineage>
</organism>